<reference evidence="3 4" key="1">
    <citation type="journal article" date="2012" name="J. Bacteriol.">
        <title>Draft genome of Streptomyces tsukubaensis NRRL 18488, the producer of the clinically important immunosuppressant tacrolimus (FK506).</title>
        <authorList>
            <person name="Barreiro C."/>
            <person name="Prieto C."/>
            <person name="Sola-Landa A."/>
            <person name="Solera E."/>
            <person name="Martinez-Castro M."/>
            <person name="Perez-Redondo R."/>
            <person name="Garcia-Estrada C."/>
            <person name="Aparicio J.F."/>
            <person name="Fernandez-Martinez L.T."/>
            <person name="Santos-Aberturas J."/>
            <person name="Salehi-Najafabadi Z."/>
            <person name="Rodriguez-Garcia A."/>
            <person name="Tauch A."/>
            <person name="Martin J.F."/>
        </authorList>
    </citation>
    <scope>NUCLEOTIDE SEQUENCE [LARGE SCALE GENOMIC DNA]</scope>
    <source>
        <strain evidence="4">DSM 42081 / NBRC 108919 / NRRL 18488 / 9993</strain>
    </source>
</reference>
<dbReference type="RefSeq" id="WP_100249132.1">
    <property type="nucleotide sequence ID" value="NZ_CP029159.1"/>
</dbReference>
<evidence type="ECO:0000256" key="1">
    <source>
        <dbReference type="SAM" id="MobiDB-lite"/>
    </source>
</evidence>
<evidence type="ECO:0000256" key="2">
    <source>
        <dbReference type="SAM" id="Phobius"/>
    </source>
</evidence>
<dbReference type="EMBL" id="CP029159">
    <property type="protein sequence ID" value="QKM68389.1"/>
    <property type="molecule type" value="Genomic_DNA"/>
</dbReference>
<accession>A0A7G3UGF5</accession>
<gene>
    <name evidence="3" type="ORF">STSU_015590</name>
</gene>
<evidence type="ECO:0000313" key="4">
    <source>
        <dbReference type="Proteomes" id="UP000005940"/>
    </source>
</evidence>
<organism evidence="3 4">
    <name type="scientific">Streptomyces tsukubensis (strain DSM 42081 / NBRC 108919 / NRRL 18488 / 9993)</name>
    <dbReference type="NCBI Taxonomy" id="1114943"/>
    <lineage>
        <taxon>Bacteria</taxon>
        <taxon>Bacillati</taxon>
        <taxon>Actinomycetota</taxon>
        <taxon>Actinomycetes</taxon>
        <taxon>Kitasatosporales</taxon>
        <taxon>Streptomycetaceae</taxon>
        <taxon>Streptomyces</taxon>
    </lineage>
</organism>
<keyword evidence="2" id="KW-0812">Transmembrane</keyword>
<protein>
    <submittedName>
        <fullName evidence="3">DUF4244 domain-containing protein</fullName>
    </submittedName>
</protein>
<feature type="transmembrane region" description="Helical" evidence="2">
    <location>
        <begin position="43"/>
        <end position="67"/>
    </location>
</feature>
<keyword evidence="2" id="KW-1133">Transmembrane helix</keyword>
<feature type="region of interest" description="Disordered" evidence="1">
    <location>
        <begin position="1"/>
        <end position="38"/>
    </location>
</feature>
<dbReference type="Proteomes" id="UP000005940">
    <property type="component" value="Chromosome"/>
</dbReference>
<name>A0A7G3UGF5_STRT9</name>
<feature type="compositionally biased region" description="Low complexity" evidence="1">
    <location>
        <begin position="14"/>
        <end position="29"/>
    </location>
</feature>
<dbReference type="InterPro" id="IPR025338">
    <property type="entry name" value="DUF4244"/>
</dbReference>
<dbReference type="AlphaFoldDB" id="A0A7G3UGF5"/>
<keyword evidence="4" id="KW-1185">Reference proteome</keyword>
<proteinExistence type="predicted"/>
<evidence type="ECO:0000313" key="3">
    <source>
        <dbReference type="EMBL" id="QKM68389.1"/>
    </source>
</evidence>
<dbReference type="Pfam" id="PF14029">
    <property type="entry name" value="DUF4244"/>
    <property type="match status" value="1"/>
</dbReference>
<keyword evidence="2" id="KW-0472">Membrane</keyword>
<sequence>MSEKPLTENDDAAARAGKAAGERPGNAARQRPRRRRRMYGDRGMATAEYAVGTVAACALAAVLYRIVTGGSVTRGLESLIGEALSAPF</sequence>